<feature type="region of interest" description="Disordered" evidence="1">
    <location>
        <begin position="1"/>
        <end position="32"/>
    </location>
</feature>
<organism evidence="2 3">
    <name type="scientific">Dactylellina haptotyla (strain CBS 200.50)</name>
    <name type="common">Nematode-trapping fungus</name>
    <name type="synonym">Monacrosporium haptotylum</name>
    <dbReference type="NCBI Taxonomy" id="1284197"/>
    <lineage>
        <taxon>Eukaryota</taxon>
        <taxon>Fungi</taxon>
        <taxon>Dikarya</taxon>
        <taxon>Ascomycota</taxon>
        <taxon>Pezizomycotina</taxon>
        <taxon>Orbiliomycetes</taxon>
        <taxon>Orbiliales</taxon>
        <taxon>Orbiliaceae</taxon>
        <taxon>Dactylellina</taxon>
    </lineage>
</organism>
<reference evidence="3" key="2">
    <citation type="submission" date="2013-04" db="EMBL/GenBank/DDBJ databases">
        <title>Genomic mechanisms accounting for the adaptation to parasitism in nematode-trapping fungi.</title>
        <authorList>
            <person name="Ahren D.G."/>
        </authorList>
    </citation>
    <scope>NUCLEOTIDE SEQUENCE [LARGE SCALE GENOMIC DNA]</scope>
    <source>
        <strain evidence="3">CBS 200.50</strain>
    </source>
</reference>
<protein>
    <recommendedName>
        <fullName evidence="4">F-box domain-containing protein</fullName>
    </recommendedName>
</protein>
<gene>
    <name evidence="2" type="ORF">H072_6921</name>
</gene>
<dbReference type="OrthoDB" id="5397557at2759"/>
<reference evidence="2 3" key="1">
    <citation type="journal article" date="2013" name="PLoS Genet.">
        <title>Genomic mechanisms accounting for the adaptation to parasitism in nematode-trapping fungi.</title>
        <authorList>
            <person name="Meerupati T."/>
            <person name="Andersson K.M."/>
            <person name="Friman E."/>
            <person name="Kumar D."/>
            <person name="Tunlid A."/>
            <person name="Ahren D."/>
        </authorList>
    </citation>
    <scope>NUCLEOTIDE SEQUENCE [LARGE SCALE GENOMIC DNA]</scope>
    <source>
        <strain evidence="2 3">CBS 200.50</strain>
    </source>
</reference>
<dbReference type="AlphaFoldDB" id="S8BVE0"/>
<dbReference type="HOGENOM" id="CLU_046298_0_0_1"/>
<evidence type="ECO:0008006" key="4">
    <source>
        <dbReference type="Google" id="ProtNLM"/>
    </source>
</evidence>
<keyword evidence="3" id="KW-1185">Reference proteome</keyword>
<feature type="compositionally biased region" description="Basic residues" evidence="1">
    <location>
        <begin position="1"/>
        <end position="10"/>
    </location>
</feature>
<dbReference type="OMA" id="ININVMY"/>
<proteinExistence type="predicted"/>
<comment type="caution">
    <text evidence="2">The sequence shown here is derived from an EMBL/GenBank/DDBJ whole genome shotgun (WGS) entry which is preliminary data.</text>
</comment>
<evidence type="ECO:0000313" key="3">
    <source>
        <dbReference type="Proteomes" id="UP000015100"/>
    </source>
</evidence>
<dbReference type="Proteomes" id="UP000015100">
    <property type="component" value="Unassembled WGS sequence"/>
</dbReference>
<dbReference type="Gene3D" id="1.20.1280.50">
    <property type="match status" value="1"/>
</dbReference>
<dbReference type="EMBL" id="AQGS01000479">
    <property type="protein sequence ID" value="EPS39297.1"/>
    <property type="molecule type" value="Genomic_DNA"/>
</dbReference>
<dbReference type="InterPro" id="IPR036047">
    <property type="entry name" value="F-box-like_dom_sf"/>
</dbReference>
<dbReference type="SUPFAM" id="SSF81383">
    <property type="entry name" value="F-box domain"/>
    <property type="match status" value="1"/>
</dbReference>
<name>S8BVE0_DACHA</name>
<accession>S8BVE0</accession>
<evidence type="ECO:0000313" key="2">
    <source>
        <dbReference type="EMBL" id="EPS39297.1"/>
    </source>
</evidence>
<sequence>MAPSRKRKTAARSVANPSKKRRSVRGPQVGDVASPFTTMPAELQLRVLRFCDPKTLAAVSITSNYFRELALRVLWEIQPVDTFLKNFSQLDKYEDLRLAVRHLAVRNNSTPSRSRMSGVTKRLVDRFPKNYFPGLTELTVEFHGATYEHFADIMNSISTHKPRNLKRLNIKVARRWTKLGDVWDTKHKEVKYPTDMKSIRVECSYGGTPFAFDPILALDASRNTLTTADIRLSLWYDHFSLQPCPKVKSLDVYHEVFDGAIAEKATKKFPNVEHLVLRAPQFGAIWHRENPDIVMEKYVAWNGFSALKSAELMYIESDRFGFGRVKCRDIVMKSFVSLIGKWIAGGKLKDLEKVRCYYQNDMYWRGGRGTEPVHSFDLLITKSGELRSVTVGNITRFPEEDPDDIDSDSATPKESRIRVILE</sequence>
<evidence type="ECO:0000256" key="1">
    <source>
        <dbReference type="SAM" id="MobiDB-lite"/>
    </source>
</evidence>